<sequence length="295" mass="34478">MKKVKSGDSSVSNTFLLKWEIQTFKNNQQWNALHEALERLPELKIHDIADLTRVGEGAPDAEADVDMDAQEAEGATEYDEFIKTLDIPLDSVRELLWSSRESGAIDKEQFLIPEDSNEKLQRILADSDVKKFRLVQLHDKYYQRKIGMLKEMDRKWTFEINKVREFISSDVGKMKSELSGKLAAENKRDDEKLRESELERERMELNQVRDNEVDYDDVANEGGQDEEPEDEHAEEEEDEDEDDEEDEEDDDFDDHDHDHDHDDDQELDLEDLQEPEEQERSLQTAETAEDAEIEE</sequence>
<dbReference type="GeneID" id="30177637"/>
<organism evidence="2 3">
    <name type="scientific">Pichia membranifaciens NRRL Y-2026</name>
    <dbReference type="NCBI Taxonomy" id="763406"/>
    <lineage>
        <taxon>Eukaryota</taxon>
        <taxon>Fungi</taxon>
        <taxon>Dikarya</taxon>
        <taxon>Ascomycota</taxon>
        <taxon>Saccharomycotina</taxon>
        <taxon>Pichiomycetes</taxon>
        <taxon>Pichiales</taxon>
        <taxon>Pichiaceae</taxon>
        <taxon>Pichia</taxon>
    </lineage>
</organism>
<evidence type="ECO:0000313" key="3">
    <source>
        <dbReference type="Proteomes" id="UP000094455"/>
    </source>
</evidence>
<feature type="compositionally biased region" description="Acidic residues" evidence="1">
    <location>
        <begin position="213"/>
        <end position="253"/>
    </location>
</feature>
<keyword evidence="3" id="KW-1185">Reference proteome</keyword>
<evidence type="ECO:0000313" key="2">
    <source>
        <dbReference type="EMBL" id="ODQ47882.1"/>
    </source>
</evidence>
<feature type="compositionally biased region" description="Basic and acidic residues" evidence="1">
    <location>
        <begin position="182"/>
        <end position="212"/>
    </location>
</feature>
<accession>A0A1E3NP77</accession>
<evidence type="ECO:0000256" key="1">
    <source>
        <dbReference type="SAM" id="MobiDB-lite"/>
    </source>
</evidence>
<dbReference type="Proteomes" id="UP000094455">
    <property type="component" value="Unassembled WGS sequence"/>
</dbReference>
<gene>
    <name evidence="2" type="ORF">PICMEDRAFT_15758</name>
</gene>
<feature type="region of interest" description="Disordered" evidence="1">
    <location>
        <begin position="182"/>
        <end position="295"/>
    </location>
</feature>
<dbReference type="OrthoDB" id="4090560at2759"/>
<dbReference type="AlphaFoldDB" id="A0A1E3NP77"/>
<protein>
    <submittedName>
        <fullName evidence="2">Uncharacterized protein</fullName>
    </submittedName>
</protein>
<dbReference type="RefSeq" id="XP_019018995.1">
    <property type="nucleotide sequence ID" value="XM_019160950.1"/>
</dbReference>
<name>A0A1E3NP77_9ASCO</name>
<feature type="compositionally biased region" description="Acidic residues" evidence="1">
    <location>
        <begin position="263"/>
        <end position="277"/>
    </location>
</feature>
<reference evidence="2 3" key="1">
    <citation type="journal article" date="2016" name="Proc. Natl. Acad. Sci. U.S.A.">
        <title>Comparative genomics of biotechnologically important yeasts.</title>
        <authorList>
            <person name="Riley R."/>
            <person name="Haridas S."/>
            <person name="Wolfe K.H."/>
            <person name="Lopes M.R."/>
            <person name="Hittinger C.T."/>
            <person name="Goeker M."/>
            <person name="Salamov A.A."/>
            <person name="Wisecaver J.H."/>
            <person name="Long T.M."/>
            <person name="Calvey C.H."/>
            <person name="Aerts A.L."/>
            <person name="Barry K.W."/>
            <person name="Choi C."/>
            <person name="Clum A."/>
            <person name="Coughlan A.Y."/>
            <person name="Deshpande S."/>
            <person name="Douglass A.P."/>
            <person name="Hanson S.J."/>
            <person name="Klenk H.-P."/>
            <person name="LaButti K.M."/>
            <person name="Lapidus A."/>
            <person name="Lindquist E.A."/>
            <person name="Lipzen A.M."/>
            <person name="Meier-Kolthoff J.P."/>
            <person name="Ohm R.A."/>
            <person name="Otillar R.P."/>
            <person name="Pangilinan J.L."/>
            <person name="Peng Y."/>
            <person name="Rokas A."/>
            <person name="Rosa C.A."/>
            <person name="Scheuner C."/>
            <person name="Sibirny A.A."/>
            <person name="Slot J.C."/>
            <person name="Stielow J.B."/>
            <person name="Sun H."/>
            <person name="Kurtzman C.P."/>
            <person name="Blackwell M."/>
            <person name="Grigoriev I.V."/>
            <person name="Jeffries T.W."/>
        </authorList>
    </citation>
    <scope>NUCLEOTIDE SEQUENCE [LARGE SCALE GENOMIC DNA]</scope>
    <source>
        <strain evidence="2 3">NRRL Y-2026</strain>
    </source>
</reference>
<proteinExistence type="predicted"/>
<dbReference type="EMBL" id="KV454002">
    <property type="protein sequence ID" value="ODQ47882.1"/>
    <property type="molecule type" value="Genomic_DNA"/>
</dbReference>